<evidence type="ECO:0000313" key="4">
    <source>
        <dbReference type="Proteomes" id="UP000304382"/>
    </source>
</evidence>
<dbReference type="AlphaFoldDB" id="A0A4C2EFM1"/>
<comment type="caution">
    <text evidence="3">The sequence shown here is derived from an EMBL/GenBank/DDBJ whole genome shotgun (WGS) entry which is preliminary data.</text>
</comment>
<evidence type="ECO:0000313" key="3">
    <source>
        <dbReference type="EMBL" id="GCF13152.1"/>
    </source>
</evidence>
<dbReference type="Proteomes" id="UP000304382">
    <property type="component" value="Unassembled WGS sequence"/>
</dbReference>
<keyword evidence="4" id="KW-1185">Reference proteome</keyword>
<dbReference type="Pfam" id="PF03190">
    <property type="entry name" value="Thioredox_DsbH"/>
    <property type="match status" value="1"/>
</dbReference>
<feature type="region of interest" description="Disordered" evidence="1">
    <location>
        <begin position="1"/>
        <end position="24"/>
    </location>
</feature>
<dbReference type="InterPro" id="IPR024705">
    <property type="entry name" value="Ssp411"/>
</dbReference>
<dbReference type="InterPro" id="IPR004879">
    <property type="entry name" value="Ssp411-like_TRX"/>
</dbReference>
<evidence type="ECO:0000259" key="2">
    <source>
        <dbReference type="Pfam" id="PF03190"/>
    </source>
</evidence>
<reference evidence="3 4" key="1">
    <citation type="submission" date="2019-02" db="EMBL/GenBank/DDBJ databases">
        <title>Haloarcula mannanilyticum sp. nov., a mannan degrading haloarchaeon isolated from commercial salt.</title>
        <authorList>
            <person name="Enomoto S."/>
            <person name="Shimane Y."/>
            <person name="Kamekura M."/>
            <person name="Ito T."/>
            <person name="Moriya O."/>
            <person name="Ihara K."/>
            <person name="Takahashi-Ando N."/>
            <person name="Fukushima Y."/>
            <person name="Yoshida Y."/>
            <person name="Usama R."/>
            <person name="Takai K."/>
            <person name="Minegishi H."/>
        </authorList>
    </citation>
    <scope>NUCLEOTIDE SEQUENCE [LARGE SCALE GENOMIC DNA]</scope>
    <source>
        <strain evidence="3 4">MD130-1</strain>
    </source>
</reference>
<dbReference type="PANTHER" id="PTHR42899">
    <property type="entry name" value="SPERMATOGENESIS-ASSOCIATED PROTEIN 20"/>
    <property type="match status" value="1"/>
</dbReference>
<organism evidence="3 4">
    <name type="scientific">Haloarcula mannanilytica</name>
    <dbReference type="NCBI Taxonomy" id="2509225"/>
    <lineage>
        <taxon>Archaea</taxon>
        <taxon>Methanobacteriati</taxon>
        <taxon>Methanobacteriota</taxon>
        <taxon>Stenosarchaea group</taxon>
        <taxon>Halobacteria</taxon>
        <taxon>Halobacteriales</taxon>
        <taxon>Haloarculaceae</taxon>
        <taxon>Haloarcula</taxon>
    </lineage>
</organism>
<dbReference type="Gene3D" id="1.50.10.20">
    <property type="match status" value="1"/>
</dbReference>
<dbReference type="Gene3D" id="3.40.30.10">
    <property type="entry name" value="Glutaredoxin"/>
    <property type="match status" value="1"/>
</dbReference>
<evidence type="ECO:0000256" key="1">
    <source>
        <dbReference type="SAM" id="MobiDB-lite"/>
    </source>
</evidence>
<dbReference type="InterPro" id="IPR008928">
    <property type="entry name" value="6-hairpin_glycosidase_sf"/>
</dbReference>
<dbReference type="PANTHER" id="PTHR42899:SF1">
    <property type="entry name" value="SPERMATOGENESIS-ASSOCIATED PROTEIN 20"/>
    <property type="match status" value="1"/>
</dbReference>
<sequence>MDRPANRSFAGSERAFVRPPPRAGMDEYARDTKVEWREWGTTPFEDAADAGKPVLLALTVPWSAECRAMDRRTFGEPRIAANINDGFIPLRVDADRNPRVRERYTMGGFPSTVFLTPDGEVITGATFLGPDGFRGILDSVRESWDAQGAAAGSIPRQLQDESPPAGELRSRIEEHMIEQLLGAFDDEFGGWGTDVKFPLPRTVEFALVRARDQATRTLEAIRTHLLDTYDGGFFRYSTERNWGNPRREKLLDENAALVRAFAHGYRYTGTEAYRDAAQRTVDYLTTTLWADEAFAASQAGSDEYYRLEPSEREGTVPPNVDETVFADRNGLAIDALLWVAAYTDDERAQQYASRARDAVCDTLVDDGEVAHYDGPDSETGLLLDQAQLLQGLTTSWQVLGEPGPAEAVADWTIENRQQDSGAFRDGPASGAGLCSRSLHPLDATVELADALVDLAALTGEDRYRNAAVAAVESFAGAAERMGVEVAGYASVAARLQQPQTLTVGTEAGTDLHRAALRMADHETTVVPDPDGDGTARLLDGDAIVAEGTTPAELEAALTGEN</sequence>
<dbReference type="GO" id="GO:0005975">
    <property type="term" value="P:carbohydrate metabolic process"/>
    <property type="evidence" value="ECO:0007669"/>
    <property type="project" value="InterPro"/>
</dbReference>
<proteinExistence type="predicted"/>
<accession>A0A4C2EFM1</accession>
<dbReference type="PIRSF" id="PIRSF006402">
    <property type="entry name" value="UCP006402_thioredoxin"/>
    <property type="match status" value="1"/>
</dbReference>
<name>A0A4C2EFM1_9EURY</name>
<dbReference type="SUPFAM" id="SSF48208">
    <property type="entry name" value="Six-hairpin glycosidases"/>
    <property type="match status" value="1"/>
</dbReference>
<gene>
    <name evidence="3" type="ORF">Harman_10870</name>
</gene>
<dbReference type="SUPFAM" id="SSF52833">
    <property type="entry name" value="Thioredoxin-like"/>
    <property type="match status" value="1"/>
</dbReference>
<dbReference type="EMBL" id="BIXZ01000001">
    <property type="protein sequence ID" value="GCF13152.1"/>
    <property type="molecule type" value="Genomic_DNA"/>
</dbReference>
<dbReference type="InterPro" id="IPR036249">
    <property type="entry name" value="Thioredoxin-like_sf"/>
</dbReference>
<feature type="domain" description="Spermatogenesis-associated protein 20-like TRX" evidence="2">
    <location>
        <begin position="31"/>
        <end position="148"/>
    </location>
</feature>
<protein>
    <recommendedName>
        <fullName evidence="2">Spermatogenesis-associated protein 20-like TRX domain-containing protein</fullName>
    </recommendedName>
</protein>